<keyword evidence="5" id="KW-0067">ATP-binding</keyword>
<feature type="transmembrane region" description="Helical" evidence="9">
    <location>
        <begin position="2447"/>
        <end position="2470"/>
    </location>
</feature>
<keyword evidence="13" id="KW-1185">Reference proteome</keyword>
<evidence type="ECO:0000256" key="3">
    <source>
        <dbReference type="ARBA" id="ARBA00022692"/>
    </source>
</evidence>
<feature type="transmembrane region" description="Helical" evidence="9">
    <location>
        <begin position="2476"/>
        <end position="2499"/>
    </location>
</feature>
<dbReference type="Pfam" id="PF00005">
    <property type="entry name" value="ABC_tran"/>
    <property type="match status" value="1"/>
</dbReference>
<evidence type="ECO:0000313" key="13">
    <source>
        <dbReference type="Proteomes" id="UP001165122"/>
    </source>
</evidence>
<evidence type="ECO:0000259" key="11">
    <source>
        <dbReference type="PROSITE" id="PS50893"/>
    </source>
</evidence>
<name>A0A9W7FN93_9STRA</name>
<evidence type="ECO:0008006" key="14">
    <source>
        <dbReference type="Google" id="ProtNLM"/>
    </source>
</evidence>
<dbReference type="GO" id="GO:0042626">
    <property type="term" value="F:ATPase-coupled transmembrane transporter activity"/>
    <property type="evidence" value="ECO:0007669"/>
    <property type="project" value="TreeGrafter"/>
</dbReference>
<feature type="transmembrane region" description="Helical" evidence="9">
    <location>
        <begin position="2520"/>
        <end position="2542"/>
    </location>
</feature>
<dbReference type="PANTHER" id="PTHR48041:SF139">
    <property type="entry name" value="PROTEIN SCARLET"/>
    <property type="match status" value="1"/>
</dbReference>
<evidence type="ECO:0000256" key="4">
    <source>
        <dbReference type="ARBA" id="ARBA00022741"/>
    </source>
</evidence>
<dbReference type="GO" id="GO:0005506">
    <property type="term" value="F:iron ion binding"/>
    <property type="evidence" value="ECO:0007669"/>
    <property type="project" value="InterPro"/>
</dbReference>
<dbReference type="PROSITE" id="PS50020">
    <property type="entry name" value="WW_DOMAIN_2"/>
    <property type="match status" value="1"/>
</dbReference>
<comment type="caution">
    <text evidence="12">The sequence shown here is derived from an EMBL/GenBank/DDBJ whole genome shotgun (WGS) entry which is preliminary data.</text>
</comment>
<dbReference type="GO" id="GO:0005524">
    <property type="term" value="F:ATP binding"/>
    <property type="evidence" value="ECO:0007669"/>
    <property type="project" value="UniProtKB-KW"/>
</dbReference>
<keyword evidence="6 9" id="KW-1133">Transmembrane helix</keyword>
<keyword evidence="7 9" id="KW-0472">Membrane</keyword>
<dbReference type="Proteomes" id="UP001165122">
    <property type="component" value="Unassembled WGS sequence"/>
</dbReference>
<feature type="region of interest" description="Disordered" evidence="8">
    <location>
        <begin position="1936"/>
        <end position="1974"/>
    </location>
</feature>
<feature type="transmembrane region" description="Helical" evidence="9">
    <location>
        <begin position="2617"/>
        <end position="2642"/>
    </location>
</feature>
<keyword evidence="4" id="KW-0547">Nucleotide-binding</keyword>
<dbReference type="InterPro" id="IPR003439">
    <property type="entry name" value="ABC_transporter-like_ATP-bd"/>
</dbReference>
<evidence type="ECO:0000256" key="1">
    <source>
        <dbReference type="ARBA" id="ARBA00004141"/>
    </source>
</evidence>
<dbReference type="Gene3D" id="3.40.50.300">
    <property type="entry name" value="P-loop containing nucleotide triphosphate hydrolases"/>
    <property type="match status" value="1"/>
</dbReference>
<feature type="transmembrane region" description="Helical" evidence="9">
    <location>
        <begin position="1888"/>
        <end position="1910"/>
    </location>
</feature>
<evidence type="ECO:0000256" key="2">
    <source>
        <dbReference type="ARBA" id="ARBA00022448"/>
    </source>
</evidence>
<dbReference type="InterPro" id="IPR003593">
    <property type="entry name" value="AAA+_ATPase"/>
</dbReference>
<dbReference type="GO" id="GO:0016887">
    <property type="term" value="F:ATP hydrolysis activity"/>
    <property type="evidence" value="ECO:0007669"/>
    <property type="project" value="InterPro"/>
</dbReference>
<gene>
    <name evidence="12" type="ORF">TrLO_g2728</name>
</gene>
<evidence type="ECO:0000259" key="10">
    <source>
        <dbReference type="PROSITE" id="PS50020"/>
    </source>
</evidence>
<feature type="compositionally biased region" description="Basic residues" evidence="8">
    <location>
        <begin position="1950"/>
        <end position="1960"/>
    </location>
</feature>
<keyword evidence="3 9" id="KW-0812">Transmembrane</keyword>
<feature type="domain" description="WW" evidence="10">
    <location>
        <begin position="2833"/>
        <end position="2870"/>
    </location>
</feature>
<evidence type="ECO:0000256" key="8">
    <source>
        <dbReference type="SAM" id="MobiDB-lite"/>
    </source>
</evidence>
<reference evidence="13" key="1">
    <citation type="journal article" date="2023" name="Commun. Biol.">
        <title>Genome analysis of Parmales, the sister group of diatoms, reveals the evolutionary specialization of diatoms from phago-mixotrophs to photoautotrophs.</title>
        <authorList>
            <person name="Ban H."/>
            <person name="Sato S."/>
            <person name="Yoshikawa S."/>
            <person name="Yamada K."/>
            <person name="Nakamura Y."/>
            <person name="Ichinomiya M."/>
            <person name="Sato N."/>
            <person name="Blanc-Mathieu R."/>
            <person name="Endo H."/>
            <person name="Kuwata A."/>
            <person name="Ogata H."/>
        </authorList>
    </citation>
    <scope>NUCLEOTIDE SEQUENCE [LARGE SCALE GENOMIC DNA]</scope>
    <source>
        <strain evidence="13">NIES 3700</strain>
    </source>
</reference>
<dbReference type="InterPro" id="IPR001202">
    <property type="entry name" value="WW_dom"/>
</dbReference>
<sequence>MLDQVDIWSSEFEKETKAATLAKLQLSVDRDAGLAFEEATRSHVAVQAANLANEEEGQNCLFTDNRNLLASRFVNNVQDGFRPKQSQFDPMNAVQYIPGIGVYRGWYDIVEYSNINSDVNYNNYYHEYLITSQDLSLHDDNANKLTIDQRGVSSWSNGTRVSEPWLNHILAFTTCSARINSWTLTFDQDDNIDFFTSGAYSNSYICGKVMEDCKGEHRQFESEEECVVFYDSLPKEDESCNDPNSGVGYALQGNTTLCRFLHHFMTKTSPEVHCYHVGKGHKPDSRGHYRCGMYDCMDDSDPRNLNHHSDDPRNSETCSFEKQGESEQRIIAALPYCVDSIKEGRCMEECLQALRQFGILDGVVERNKEICECRDSIHSNPISTIISSTNIDVASILRVCGLAGKDPSQPTTPSFCDSNDSAIWAAVGQSQFLNQQGACGAHCSATTTDPTLFPTCVSNCVQSSGTAYSETCAACFGGVGACVASFCSSSCGGSSITPECEACAFSTCNDDFQTCSGWDASVPVSTDTSIDGMCGDKEAWDPCPRGMYRTQPMNTCESIQTKINDEAAVNSMRKLSSYYSTQTNDSTTNKTIRDTHLIDAEVARVLAKQKSSPYKTESEMIAAAYNNTNSSAVPFVDGPMLISHASVKAAMEQSNQGRSLKGFFWQSDTYTPDVWGEHGPTQKQSNSNAHLHARQMTSSAWPIFAHTDATNSPIEVEAVPTSVNDAVKEAGGNFAALSSETLAGLSSYIVEQVMKQLFPGGDFDDTFRAAIATIGIMQRMVAAPSRYQEISGLLGSDSLKVARTYFANWVEDYYGTTKMTELCAIRSEEKLTNSECAMDLADSAWVNGMYPMSKLVLGSLGTIAGDVGKQVPLFKHDSSKWLLEQARVTSPVDVFTFISKQPITTTYDSITRYYAADEGTTIAWISLANQDPSTFVAPKQHIHDRADKGSSVAFNFVNSDYTDIASLQSSDASLSRACPAYRFVLRMATALVTKMLPDEASLNALAAGLPLKENDKYEAYTLGQLEIGGKDPIATSIRNASLALAQQEVQKIINELDQEAQECLFTSDVQLAGLRAGVFFGDQGDFTEQALASVEEDIVMRVPGLGVYYGDQDALEYALIMASPEFNTDYHMFLQQMYEMEYLGGDRLHLLAHMVSAWENFTRASTPIYDNYYHYSPCSTRIREWNLTFEELPNGVNPTFDYFVGGAYTNERLCQEVMNDCTGEHQQFGSVAECVKFYESLPKYDQACLDRDNGIDYALQGNTTLCRFLHHFMMHSSPELHCYHAGRGDRPDAHGHFKCVPEDCSPPTISEEQIEDENNCIDELQADIEMRLASVLPHCLGALKSGRCRDDDEDERSCPRALRQFGFAGDAPNARKRSLQAAKCKDKIKLNTLSATLQVTEIDSMDLLRVCTAKINNTEATDLLGDFRPCPQYDGPGNYRDTLGYCKSIDAGIVQKAPDIIARISRHYEPGERRDRSLSTPSSVNKTLLTDVHLVDNEAAREIADHVDSGTNNSFLPVTTFGTPENDVSFVGGSIVMNHANALAVMNDVNQLRDGDSFNRQPGQFNSPNVGSPYGSVMSSSGTADYLNAKRMMSKAWPMLTNRTDIVLPALPLSFTDKLKEGRLNNLEEGVSQDMALWFIEANLNHLHPNHQGITDKLKLSLLTFVGLGWQLCSPTAFHKISGNVGADGINLARLLLAEWLEVYYSEEGMHELTRLRNVGDVAHVLTEREASLALVDVLWTNVFAAVGRTVSGIATRMNDDPCVEIDLFKSDPKSYIIEHVRMDPPVEMMSFMNSAGEQSSISLTGVNRDPRVFESPDRFNPSRKDLNKSLSWNALGEEIAAGSGRSMARVCPAHEFSILMTEALVKEMLPKEGDMPIICHHLWHAHLFYVLMLVVNSMGAFLALAYIYLRMHTFILRYQLREHCEEEIERFEMENGGVNLNSSEPPPKPAKRTTLHKLKSASSFGMPDSPQGRKDRTISAYALAMSEAAASLELKDVKATVSKLGREGERVLLNSVNVSFNAGQLTAIMGGSGAGKSTLLNVASMRQAAGIKLSGSVAFGGNRIYTKEAMAEYARAVGFVPQDLGLVVDEELSCAENLYFQAHMRWNKKNAKVRDLKAVGERDGSTRQRKLLALAVTSLLEKFGLLMHATTLAKDLSGGQRRRLAIALECLRPAPIMFLDEPTTGQDSTSALAIVKLLQELARGDEVIKPKTVVMVIHQPREEIFDLVDRVVLLATGNVVYNGLTKNALEQLSLDGTGQMWGRGKGEKSGKSGGGNLADLMIDLLVSLPEESVLKAAGLVREREHKRSAEGGDEQKVLTTMFSSGSSGSGSVGGQGGVGRQMMAPLRHRVFALLLKRHWGTHGKELIMKLLMLPIVLWTICALPNFVKGGKPEPQELIVQVLLSWMGPIACIIGSFYMDLPNWIRFLRWQQHSCVLHGNEAMIDGLLGYLGQSTLFVVPVTVLCLNTGFRQIVDWWMILEVVSFMVATNFFTTLTIVVGMGMGSSDLGSYKDEIDKLHVVRFFSLMYLSFGSTFGGLLYGINKIPEFYSALAYTSTGFWSNTGILTVILRNQDLPCRDLDGEEGSDNTAVTTTEIGKECGVSGNVLLSAVGISDRWYLPTYGLVFLSVGTVVLALTLYPILARPWHKSLVMEDSDLDSEEAKARRDAGGRESNIIVTEKFVLRGASSVGWSGFGKKSSNFDFDNPLSNPLAGGGEGGEGGGGLEMKSLGLSLKVKSPKRKKQVKSLMSATINEEHAKTSFDSFGSFSGSMSSGPPPPESPAPKQGGGMFAKLRSKPGSPKSFGGKGGRGSSGGGGGGGGGNHSFLKKESSLSANPHLWFEYVVAEGDNKGTSYYYQPKTEVTVWDRPEGAEDVIEVGKD</sequence>
<dbReference type="EMBL" id="BRXW01000238">
    <property type="protein sequence ID" value="GMI15819.1"/>
    <property type="molecule type" value="Genomic_DNA"/>
</dbReference>
<feature type="transmembrane region" description="Helical" evidence="9">
    <location>
        <begin position="2399"/>
        <end position="2419"/>
    </location>
</feature>
<dbReference type="GO" id="GO:0016020">
    <property type="term" value="C:membrane"/>
    <property type="evidence" value="ECO:0007669"/>
    <property type="project" value="UniProtKB-SubCell"/>
</dbReference>
<dbReference type="SUPFAM" id="SSF48264">
    <property type="entry name" value="Cytochrome P450"/>
    <property type="match status" value="1"/>
</dbReference>
<dbReference type="InterPro" id="IPR050352">
    <property type="entry name" value="ABCG_transporters"/>
</dbReference>
<proteinExistence type="predicted"/>
<comment type="subcellular location">
    <subcellularLocation>
        <location evidence="1">Membrane</location>
        <topology evidence="1">Multi-pass membrane protein</topology>
    </subcellularLocation>
</comment>
<dbReference type="InterPro" id="IPR027417">
    <property type="entry name" value="P-loop_NTPase"/>
</dbReference>
<dbReference type="PANTHER" id="PTHR48041">
    <property type="entry name" value="ABC TRANSPORTER G FAMILY MEMBER 28"/>
    <property type="match status" value="1"/>
</dbReference>
<dbReference type="GO" id="GO:0020037">
    <property type="term" value="F:heme binding"/>
    <property type="evidence" value="ECO:0007669"/>
    <property type="project" value="InterPro"/>
</dbReference>
<feature type="compositionally biased region" description="Low complexity" evidence="8">
    <location>
        <begin position="2763"/>
        <end position="2773"/>
    </location>
</feature>
<accession>A0A9W7FN93</accession>
<dbReference type="GO" id="GO:0004497">
    <property type="term" value="F:monooxygenase activity"/>
    <property type="evidence" value="ECO:0007669"/>
    <property type="project" value="InterPro"/>
</dbReference>
<protein>
    <recommendedName>
        <fullName evidence="14">ABC transporter domain-containing protein</fullName>
    </recommendedName>
</protein>
<dbReference type="GO" id="GO:0016705">
    <property type="term" value="F:oxidoreductase activity, acting on paired donors, with incorporation or reduction of molecular oxygen"/>
    <property type="evidence" value="ECO:0007669"/>
    <property type="project" value="InterPro"/>
</dbReference>
<feature type="domain" description="ABC transporter" evidence="11">
    <location>
        <begin position="1993"/>
        <end position="2262"/>
    </location>
</feature>
<keyword evidence="2" id="KW-0813">Transport</keyword>
<dbReference type="InterPro" id="IPR036396">
    <property type="entry name" value="Cyt_P450_sf"/>
</dbReference>
<feature type="transmembrane region" description="Helical" evidence="9">
    <location>
        <begin position="2367"/>
        <end position="2387"/>
    </location>
</feature>
<dbReference type="PROSITE" id="PS50893">
    <property type="entry name" value="ABC_TRANSPORTER_2"/>
    <property type="match status" value="1"/>
</dbReference>
<dbReference type="SMART" id="SM00382">
    <property type="entry name" value="AAA"/>
    <property type="match status" value="1"/>
</dbReference>
<dbReference type="Gene3D" id="1.10.630.10">
    <property type="entry name" value="Cytochrome P450"/>
    <property type="match status" value="1"/>
</dbReference>
<organism evidence="12 13">
    <name type="scientific">Triparma laevis f. longispina</name>
    <dbReference type="NCBI Taxonomy" id="1714387"/>
    <lineage>
        <taxon>Eukaryota</taxon>
        <taxon>Sar</taxon>
        <taxon>Stramenopiles</taxon>
        <taxon>Ochrophyta</taxon>
        <taxon>Bolidophyceae</taxon>
        <taxon>Parmales</taxon>
        <taxon>Triparmaceae</taxon>
        <taxon>Triparma</taxon>
    </lineage>
</organism>
<evidence type="ECO:0000256" key="6">
    <source>
        <dbReference type="ARBA" id="ARBA00022989"/>
    </source>
</evidence>
<evidence type="ECO:0000256" key="7">
    <source>
        <dbReference type="ARBA" id="ARBA00023136"/>
    </source>
</evidence>
<evidence type="ECO:0000256" key="9">
    <source>
        <dbReference type="SAM" id="Phobius"/>
    </source>
</evidence>
<dbReference type="OrthoDB" id="66620at2759"/>
<feature type="compositionally biased region" description="Gly residues" evidence="8">
    <location>
        <begin position="2804"/>
        <end position="2822"/>
    </location>
</feature>
<dbReference type="SUPFAM" id="SSF52540">
    <property type="entry name" value="P-loop containing nucleoside triphosphate hydrolases"/>
    <property type="match status" value="1"/>
</dbReference>
<dbReference type="Gene3D" id="2.20.70.10">
    <property type="match status" value="1"/>
</dbReference>
<evidence type="ECO:0000313" key="12">
    <source>
        <dbReference type="EMBL" id="GMI15819.1"/>
    </source>
</evidence>
<evidence type="ECO:0000256" key="5">
    <source>
        <dbReference type="ARBA" id="ARBA00022840"/>
    </source>
</evidence>
<feature type="region of interest" description="Disordered" evidence="8">
    <location>
        <begin position="2763"/>
        <end position="2828"/>
    </location>
</feature>